<proteinExistence type="predicted"/>
<evidence type="ECO:0000259" key="1">
    <source>
        <dbReference type="Pfam" id="PF19809"/>
    </source>
</evidence>
<dbReference type="InterPro" id="IPR046259">
    <property type="entry name" value="DUF6292"/>
</dbReference>
<reference evidence="2 3" key="1">
    <citation type="journal article" date="2019" name="Microbiol. Resour. Announc.">
        <title>Draft Genome Sequence of the Most Traditional epsilon-Poly-l-Lysine Producer, Streptomyces albulus NBRC14147.</title>
        <authorList>
            <person name="Yamanaka K."/>
            <person name="Hamano Y."/>
        </authorList>
    </citation>
    <scope>NUCLEOTIDE SEQUENCE [LARGE SCALE GENOMIC DNA]</scope>
    <source>
        <strain evidence="2 3">NBRC 14147</strain>
    </source>
</reference>
<organism evidence="2 3">
    <name type="scientific">Streptomyces noursei</name>
    <name type="common">Streptomyces albulus</name>
    <dbReference type="NCBI Taxonomy" id="1971"/>
    <lineage>
        <taxon>Bacteria</taxon>
        <taxon>Bacillati</taxon>
        <taxon>Actinomycetota</taxon>
        <taxon>Actinomycetes</taxon>
        <taxon>Kitasatosporales</taxon>
        <taxon>Streptomycetaceae</taxon>
        <taxon>Streptomyces</taxon>
    </lineage>
</organism>
<evidence type="ECO:0000313" key="2">
    <source>
        <dbReference type="EMBL" id="GCB90871.1"/>
    </source>
</evidence>
<protein>
    <recommendedName>
        <fullName evidence="1">DUF6292 domain-containing protein</fullName>
    </recommendedName>
</protein>
<sequence>MSEPTAYVSHAPYIEAVAAALDAAGLTVADWNADDNDPRDAYIEFAREVTAPAYGDDTEVSLLWREDRGWMVGWGDADSVPQSGLDWIVDLYCGVLPTPEEMATEARTVVAMIPGPQGGPYGRYRDVEDDDGFDAQLAIYHRS</sequence>
<dbReference type="EMBL" id="BHXC01000006">
    <property type="protein sequence ID" value="GCB90871.1"/>
    <property type="molecule type" value="Genomic_DNA"/>
</dbReference>
<dbReference type="Pfam" id="PF19809">
    <property type="entry name" value="DUF6292"/>
    <property type="match status" value="1"/>
</dbReference>
<gene>
    <name evidence="2" type="ORF">SALB_03579</name>
</gene>
<feature type="domain" description="DUF6292" evidence="1">
    <location>
        <begin position="13"/>
        <end position="105"/>
    </location>
</feature>
<evidence type="ECO:0000313" key="3">
    <source>
        <dbReference type="Proteomes" id="UP000288351"/>
    </source>
</evidence>
<dbReference type="AlphaFoldDB" id="A0A401QZS6"/>
<dbReference type="RefSeq" id="WP_016573536.1">
    <property type="nucleotide sequence ID" value="NZ_BHXC01000006.1"/>
</dbReference>
<name>A0A401QZS6_STRNR</name>
<dbReference type="Proteomes" id="UP000288351">
    <property type="component" value="Unassembled WGS sequence"/>
</dbReference>
<accession>A0A401QZS6</accession>
<comment type="caution">
    <text evidence="2">The sequence shown here is derived from an EMBL/GenBank/DDBJ whole genome shotgun (WGS) entry which is preliminary data.</text>
</comment>